<organism evidence="5 6">
    <name type="scientific">Anopheles stephensi</name>
    <name type="common">Indo-Pakistan malaria mosquito</name>
    <dbReference type="NCBI Taxonomy" id="30069"/>
    <lineage>
        <taxon>Eukaryota</taxon>
        <taxon>Metazoa</taxon>
        <taxon>Ecdysozoa</taxon>
        <taxon>Arthropoda</taxon>
        <taxon>Hexapoda</taxon>
        <taxon>Insecta</taxon>
        <taxon>Pterygota</taxon>
        <taxon>Neoptera</taxon>
        <taxon>Endopterygota</taxon>
        <taxon>Diptera</taxon>
        <taxon>Nematocera</taxon>
        <taxon>Culicoidea</taxon>
        <taxon>Culicidae</taxon>
        <taxon>Anophelinae</taxon>
        <taxon>Anopheles</taxon>
    </lineage>
</organism>
<dbReference type="GO" id="GO:0016272">
    <property type="term" value="C:prefoldin complex"/>
    <property type="evidence" value="ECO:0007669"/>
    <property type="project" value="InterPro"/>
</dbReference>
<feature type="coiled-coil region" evidence="4">
    <location>
        <begin position="100"/>
        <end position="141"/>
    </location>
</feature>
<keyword evidence="4" id="KW-0175">Coiled coil</keyword>
<comment type="similarity">
    <text evidence="1">Belongs to the prefoldin subunit beta family.</text>
</comment>
<dbReference type="PANTHER" id="PTHR21431">
    <property type="entry name" value="PREFOLDIN SUBUNIT 6"/>
    <property type="match status" value="1"/>
</dbReference>
<dbReference type="VEuPathDB" id="VectorBase:ASTE011538"/>
<dbReference type="STRING" id="30069.A0A182Y1Y1"/>
<evidence type="ECO:0000256" key="2">
    <source>
        <dbReference type="ARBA" id="ARBA00011695"/>
    </source>
</evidence>
<dbReference type="OMA" id="VQTEFAQ"/>
<dbReference type="AlphaFoldDB" id="A0A182Y1Y1"/>
<dbReference type="PANTHER" id="PTHR21431:SF0">
    <property type="entry name" value="PREFOLDIN SUBUNIT 6"/>
    <property type="match status" value="1"/>
</dbReference>
<reference evidence="6" key="1">
    <citation type="journal article" date="2014" name="Genome Biol.">
        <title>Genome analysis of a major urban malaria vector mosquito, Anopheles stephensi.</title>
        <authorList>
            <person name="Jiang X."/>
            <person name="Peery A."/>
            <person name="Hall A.B."/>
            <person name="Sharma A."/>
            <person name="Chen X.G."/>
            <person name="Waterhouse R.M."/>
            <person name="Komissarov A."/>
            <person name="Riehle M.M."/>
            <person name="Shouche Y."/>
            <person name="Sharakhova M.V."/>
            <person name="Lawson D."/>
            <person name="Pakpour N."/>
            <person name="Arensburger P."/>
            <person name="Davidson V.L."/>
            <person name="Eiglmeier K."/>
            <person name="Emrich S."/>
            <person name="George P."/>
            <person name="Kennedy R.C."/>
            <person name="Mane S.P."/>
            <person name="Maslen G."/>
            <person name="Oringanje C."/>
            <person name="Qi Y."/>
            <person name="Settlage R."/>
            <person name="Tojo M."/>
            <person name="Tubio J.M."/>
            <person name="Unger M.F."/>
            <person name="Wang B."/>
            <person name="Vernick K.D."/>
            <person name="Ribeiro J.M."/>
            <person name="James A.A."/>
            <person name="Michel K."/>
            <person name="Riehle M.A."/>
            <person name="Luckhart S."/>
            <person name="Sharakhov I.V."/>
            <person name="Tu Z."/>
        </authorList>
    </citation>
    <scope>NUCLEOTIDE SEQUENCE [LARGE SCALE GENOMIC DNA]</scope>
    <source>
        <strain evidence="6">Indian</strain>
    </source>
</reference>
<dbReference type="CDD" id="cd23161">
    <property type="entry name" value="Prefoldin_6"/>
    <property type="match status" value="1"/>
</dbReference>
<keyword evidence="6" id="KW-1185">Reference proteome</keyword>
<dbReference type="GO" id="GO:0051131">
    <property type="term" value="P:chaperone-mediated protein complex assembly"/>
    <property type="evidence" value="ECO:0007669"/>
    <property type="project" value="TreeGrafter"/>
</dbReference>
<evidence type="ECO:0000256" key="4">
    <source>
        <dbReference type="SAM" id="Coils"/>
    </source>
</evidence>
<dbReference type="EnsemblMetazoa" id="ASTEI02467-RA">
    <property type="protein sequence ID" value="ASTEI02467-PA"/>
    <property type="gene ID" value="ASTEI02467"/>
</dbReference>
<dbReference type="GO" id="GO:0005737">
    <property type="term" value="C:cytoplasm"/>
    <property type="evidence" value="ECO:0007669"/>
    <property type="project" value="TreeGrafter"/>
</dbReference>
<evidence type="ECO:0000256" key="3">
    <source>
        <dbReference type="ARBA" id="ARBA00023186"/>
    </source>
</evidence>
<accession>A0A182Y1Y1</accession>
<dbReference type="SUPFAM" id="SSF46579">
    <property type="entry name" value="Prefoldin"/>
    <property type="match status" value="1"/>
</dbReference>
<dbReference type="VEuPathDB" id="VectorBase:ASTEI20_033922"/>
<evidence type="ECO:0000313" key="5">
    <source>
        <dbReference type="EnsemblMetazoa" id="ASTEI02467-PA"/>
    </source>
</evidence>
<dbReference type="InterPro" id="IPR009053">
    <property type="entry name" value="Prefoldin"/>
</dbReference>
<dbReference type="InterPro" id="IPR002777">
    <property type="entry name" value="PFD_beta-like"/>
</dbReference>
<dbReference type="GO" id="GO:0006457">
    <property type="term" value="P:protein folding"/>
    <property type="evidence" value="ECO:0007669"/>
    <property type="project" value="InterPro"/>
</dbReference>
<comment type="subunit">
    <text evidence="2">Heterohexamer of two PFD-alpha type and four PFD-beta type subunits.</text>
</comment>
<dbReference type="VEuPathDB" id="VectorBase:ASTEI02467"/>
<reference evidence="5" key="2">
    <citation type="submission" date="2020-05" db="UniProtKB">
        <authorList>
            <consortium name="EnsemblMetazoa"/>
        </authorList>
    </citation>
    <scope>IDENTIFICATION</scope>
    <source>
        <strain evidence="5">Indian</strain>
    </source>
</reference>
<dbReference type="Pfam" id="PF01920">
    <property type="entry name" value="Prefoldin_2"/>
    <property type="match status" value="1"/>
</dbReference>
<dbReference type="GO" id="GO:0051087">
    <property type="term" value="F:protein-folding chaperone binding"/>
    <property type="evidence" value="ECO:0007669"/>
    <property type="project" value="TreeGrafter"/>
</dbReference>
<dbReference type="Gene3D" id="1.10.287.370">
    <property type="match status" value="1"/>
</dbReference>
<evidence type="ECO:0000313" key="6">
    <source>
        <dbReference type="Proteomes" id="UP000076408"/>
    </source>
</evidence>
<keyword evidence="3" id="KW-0143">Chaperone</keyword>
<name>A0A182Y1Y1_ANOST</name>
<evidence type="ECO:0008006" key="7">
    <source>
        <dbReference type="Google" id="ProtNLM"/>
    </source>
</evidence>
<dbReference type="Proteomes" id="UP000076408">
    <property type="component" value="Unassembled WGS sequence"/>
</dbReference>
<evidence type="ECO:0000256" key="1">
    <source>
        <dbReference type="ARBA" id="ARBA00008045"/>
    </source>
</evidence>
<sequence length="143" mass="16858">MLAASSVWSKRFKLHIKMDKEVAVVQRKLEAELKNFQDSIKEYSKLVQTQQQLDGQFFENKSILEELQMLKPTNTVYKLYGPVLVKQDLEESKQNVGKRIEYISKELKRCAENISQLEQKQDKYRANLQKLQQQYQSQKAMAN</sequence>
<protein>
    <recommendedName>
        <fullName evidence="7">Prefoldin subunit 6</fullName>
    </recommendedName>
</protein>
<proteinExistence type="inferred from homology"/>
<dbReference type="GO" id="GO:0051082">
    <property type="term" value="F:unfolded protein binding"/>
    <property type="evidence" value="ECO:0007669"/>
    <property type="project" value="InterPro"/>
</dbReference>